<keyword evidence="3" id="KW-1185">Reference proteome</keyword>
<comment type="caution">
    <text evidence="2">The sequence shown here is derived from an EMBL/GenBank/DDBJ whole genome shotgun (WGS) entry which is preliminary data.</text>
</comment>
<dbReference type="EMBL" id="QGKL01000019">
    <property type="protein sequence ID" value="PWQ97617.1"/>
    <property type="molecule type" value="Genomic_DNA"/>
</dbReference>
<evidence type="ECO:0000313" key="3">
    <source>
        <dbReference type="Proteomes" id="UP000245506"/>
    </source>
</evidence>
<keyword evidence="1" id="KW-1133">Transmembrane helix</keyword>
<sequence>MWLSLFILGLFISGITAISLDLEMQIASKLFGSGTMMDSYFPDFSQWIDRISAGLTDTYSKYPFIAYGTDWLAFAHVVLAILFFGPLKDPVKNIWVIDFGIICCILVVPFAIIFGQVRDLPYVWTVIDSSFGVFGIIPLLIVRKYIKQLEK</sequence>
<accession>A0A317CGU8</accession>
<organism evidence="2 3">
    <name type="scientific">Leucothrix arctica</name>
    <dbReference type="NCBI Taxonomy" id="1481894"/>
    <lineage>
        <taxon>Bacteria</taxon>
        <taxon>Pseudomonadati</taxon>
        <taxon>Pseudomonadota</taxon>
        <taxon>Gammaproteobacteria</taxon>
        <taxon>Thiotrichales</taxon>
        <taxon>Thiotrichaceae</taxon>
        <taxon>Leucothrix</taxon>
    </lineage>
</organism>
<feature type="transmembrane region" description="Helical" evidence="1">
    <location>
        <begin position="96"/>
        <end position="116"/>
    </location>
</feature>
<reference evidence="2 3" key="1">
    <citation type="submission" date="2018-05" db="EMBL/GenBank/DDBJ databases">
        <title>Leucothrix arctica sp. nov., isolated from Arctic seawater.</title>
        <authorList>
            <person name="Choi A."/>
            <person name="Baek K."/>
        </authorList>
    </citation>
    <scope>NUCLEOTIDE SEQUENCE [LARGE SCALE GENOMIC DNA]</scope>
    <source>
        <strain evidence="2 3">IMCC9719</strain>
    </source>
</reference>
<name>A0A317CGU8_9GAMM</name>
<proteinExistence type="predicted"/>
<dbReference type="OrthoDB" id="190649at2"/>
<feature type="transmembrane region" description="Helical" evidence="1">
    <location>
        <begin position="64"/>
        <end position="84"/>
    </location>
</feature>
<keyword evidence="1" id="KW-0472">Membrane</keyword>
<dbReference type="AlphaFoldDB" id="A0A317CGU8"/>
<evidence type="ECO:0000256" key="1">
    <source>
        <dbReference type="SAM" id="Phobius"/>
    </source>
</evidence>
<feature type="transmembrane region" description="Helical" evidence="1">
    <location>
        <begin position="122"/>
        <end position="142"/>
    </location>
</feature>
<evidence type="ECO:0000313" key="2">
    <source>
        <dbReference type="EMBL" id="PWQ97617.1"/>
    </source>
</evidence>
<protein>
    <submittedName>
        <fullName evidence="2">Uncharacterized protein</fullName>
    </submittedName>
</protein>
<keyword evidence="1" id="KW-0812">Transmembrane</keyword>
<dbReference type="Proteomes" id="UP000245506">
    <property type="component" value="Unassembled WGS sequence"/>
</dbReference>
<gene>
    <name evidence="2" type="ORF">DKT75_06385</name>
</gene>